<dbReference type="Proteomes" id="UP000053477">
    <property type="component" value="Unassembled WGS sequence"/>
</dbReference>
<evidence type="ECO:0000313" key="1">
    <source>
        <dbReference type="EMBL" id="KLO12407.1"/>
    </source>
</evidence>
<sequence length="136" mass="15831">MEYYGDYFDETLQLFNTISNSSHQFSVTVNGYRERNKNEYYVIVSITDALSPSNPTALETHSYPDMDTAALMGLLDCYKWFQQRATASASAQGNAYAQALIYFQRNLTFQRLVAGMSQPRQQQQPNYRQQQWQLQR</sequence>
<keyword evidence="2" id="KW-1185">Reference proteome</keyword>
<gene>
    <name evidence="1" type="ORF">SCHPADRAFT_941241</name>
</gene>
<reference evidence="1 2" key="1">
    <citation type="submission" date="2015-04" db="EMBL/GenBank/DDBJ databases">
        <title>Complete genome sequence of Schizopora paradoxa KUC8140, a cosmopolitan wood degrader in East Asia.</title>
        <authorList>
            <consortium name="DOE Joint Genome Institute"/>
            <person name="Min B."/>
            <person name="Park H."/>
            <person name="Jang Y."/>
            <person name="Kim J.-J."/>
            <person name="Kim K.H."/>
            <person name="Pangilinan J."/>
            <person name="Lipzen A."/>
            <person name="Riley R."/>
            <person name="Grigoriev I.V."/>
            <person name="Spatafora J.W."/>
            <person name="Choi I.-G."/>
        </authorList>
    </citation>
    <scope>NUCLEOTIDE SEQUENCE [LARGE SCALE GENOMIC DNA]</scope>
    <source>
        <strain evidence="1 2">KUC8140</strain>
    </source>
</reference>
<organism evidence="1 2">
    <name type="scientific">Schizopora paradoxa</name>
    <dbReference type="NCBI Taxonomy" id="27342"/>
    <lineage>
        <taxon>Eukaryota</taxon>
        <taxon>Fungi</taxon>
        <taxon>Dikarya</taxon>
        <taxon>Basidiomycota</taxon>
        <taxon>Agaricomycotina</taxon>
        <taxon>Agaricomycetes</taxon>
        <taxon>Hymenochaetales</taxon>
        <taxon>Schizoporaceae</taxon>
        <taxon>Schizopora</taxon>
    </lineage>
</organism>
<accession>A0A0H2RLH8</accession>
<evidence type="ECO:0000313" key="2">
    <source>
        <dbReference type="Proteomes" id="UP000053477"/>
    </source>
</evidence>
<dbReference type="InParanoid" id="A0A0H2RLH8"/>
<dbReference type="EMBL" id="KQ085978">
    <property type="protein sequence ID" value="KLO12407.1"/>
    <property type="molecule type" value="Genomic_DNA"/>
</dbReference>
<proteinExistence type="predicted"/>
<dbReference type="AlphaFoldDB" id="A0A0H2RLH8"/>
<protein>
    <submittedName>
        <fullName evidence="1">Uncharacterized protein</fullName>
    </submittedName>
</protein>
<name>A0A0H2RLH8_9AGAM</name>